<organism evidence="9 10">
    <name type="scientific">Neptunomonas antarctica</name>
    <dbReference type="NCBI Taxonomy" id="619304"/>
    <lineage>
        <taxon>Bacteria</taxon>
        <taxon>Pseudomonadati</taxon>
        <taxon>Pseudomonadota</taxon>
        <taxon>Gammaproteobacteria</taxon>
        <taxon>Oceanospirillales</taxon>
        <taxon>Oceanospirillaceae</taxon>
        <taxon>Neptunomonas</taxon>
    </lineage>
</organism>
<dbReference type="PANTHER" id="PTHR30183">
    <property type="entry name" value="MOLYBDENUM TRANSPORT SYSTEM PERMEASE PROTEIN MODB"/>
    <property type="match status" value="1"/>
</dbReference>
<evidence type="ECO:0000256" key="6">
    <source>
        <dbReference type="ARBA" id="ARBA00023136"/>
    </source>
</evidence>
<evidence type="ECO:0000259" key="8">
    <source>
        <dbReference type="PROSITE" id="PS50928"/>
    </source>
</evidence>
<evidence type="ECO:0000256" key="2">
    <source>
        <dbReference type="ARBA" id="ARBA00022448"/>
    </source>
</evidence>
<evidence type="ECO:0000256" key="4">
    <source>
        <dbReference type="ARBA" id="ARBA00022692"/>
    </source>
</evidence>
<dbReference type="PANTHER" id="PTHR30183:SF2">
    <property type="entry name" value="IRON UTILIZATION PROTEIN"/>
    <property type="match status" value="1"/>
</dbReference>
<feature type="transmembrane region" description="Helical" evidence="7">
    <location>
        <begin position="389"/>
        <end position="408"/>
    </location>
</feature>
<dbReference type="AlphaFoldDB" id="A0A1N7NL79"/>
<dbReference type="FunFam" id="1.10.3720.10:FF:000088">
    <property type="entry name" value="Iron(III) ABC transporter, permease protein"/>
    <property type="match status" value="1"/>
</dbReference>
<keyword evidence="6 7" id="KW-0472">Membrane</keyword>
<feature type="transmembrane region" description="Helical" evidence="7">
    <location>
        <begin position="67"/>
        <end position="94"/>
    </location>
</feature>
<feature type="transmembrane region" description="Helical" evidence="7">
    <location>
        <begin position="349"/>
        <end position="369"/>
    </location>
</feature>
<name>A0A1N7NL79_9GAMM</name>
<feature type="domain" description="ABC transmembrane type-1" evidence="8">
    <location>
        <begin position="346"/>
        <end position="553"/>
    </location>
</feature>
<reference evidence="10" key="1">
    <citation type="submission" date="2017-01" db="EMBL/GenBank/DDBJ databases">
        <authorList>
            <person name="Varghese N."/>
            <person name="Submissions S."/>
        </authorList>
    </citation>
    <scope>NUCLEOTIDE SEQUENCE [LARGE SCALE GENOMIC DNA]</scope>
    <source>
        <strain evidence="10">DSM 22306</strain>
    </source>
</reference>
<dbReference type="GO" id="GO:0055085">
    <property type="term" value="P:transmembrane transport"/>
    <property type="evidence" value="ECO:0007669"/>
    <property type="project" value="InterPro"/>
</dbReference>
<feature type="transmembrane region" description="Helical" evidence="7">
    <location>
        <begin position="256"/>
        <end position="274"/>
    </location>
</feature>
<feature type="transmembrane region" description="Helical" evidence="7">
    <location>
        <begin position="305"/>
        <end position="329"/>
    </location>
</feature>
<dbReference type="PROSITE" id="PS50928">
    <property type="entry name" value="ABC_TM1"/>
    <property type="match status" value="2"/>
</dbReference>
<dbReference type="InterPro" id="IPR000515">
    <property type="entry name" value="MetI-like"/>
</dbReference>
<dbReference type="SUPFAM" id="SSF161098">
    <property type="entry name" value="MetI-like"/>
    <property type="match status" value="2"/>
</dbReference>
<dbReference type="InterPro" id="IPR035906">
    <property type="entry name" value="MetI-like_sf"/>
</dbReference>
<evidence type="ECO:0000256" key="7">
    <source>
        <dbReference type="RuleBase" id="RU363032"/>
    </source>
</evidence>
<comment type="subcellular location">
    <subcellularLocation>
        <location evidence="1 7">Cell membrane</location>
        <topology evidence="1 7">Multi-pass membrane protein</topology>
    </subcellularLocation>
</comment>
<feature type="transmembrane region" description="Helical" evidence="7">
    <location>
        <begin position="536"/>
        <end position="554"/>
    </location>
</feature>
<accession>A0A1N7NL79</accession>
<dbReference type="EMBL" id="FTOE01000010">
    <property type="protein sequence ID" value="SIS99037.1"/>
    <property type="molecule type" value="Genomic_DNA"/>
</dbReference>
<protein>
    <submittedName>
        <fullName evidence="9">Iron(III) transport system permease protein</fullName>
    </submittedName>
</protein>
<evidence type="ECO:0000256" key="5">
    <source>
        <dbReference type="ARBA" id="ARBA00022989"/>
    </source>
</evidence>
<feature type="transmembrane region" description="Helical" evidence="7">
    <location>
        <begin position="201"/>
        <end position="221"/>
    </location>
</feature>
<dbReference type="Gene3D" id="1.10.3720.10">
    <property type="entry name" value="MetI-like"/>
    <property type="match status" value="2"/>
</dbReference>
<evidence type="ECO:0000313" key="10">
    <source>
        <dbReference type="Proteomes" id="UP000185999"/>
    </source>
</evidence>
<feature type="transmembrane region" description="Helical" evidence="7">
    <location>
        <begin position="157"/>
        <end position="180"/>
    </location>
</feature>
<sequence length="564" mass="61909">MNTHLISSSTKSFITRPTGASNSTGWYISSWGAALLVALPVLAVFYLALFPEENIWRHLADTVLPVYIITTLQLMIGVASFSVIIGVTTAWLVTMCQFPGKRYFEWALLLPFAVPAYVIAYIYTDLLEFAGPVQGFLRDIFGWQSARDYWFPHIRSLPGAITMLTLVLYPYVYLMSRAAFLEQSMSLKDASRLMGCTPWQSFYRISLPIARPSIAVGLSLVSMETLNDFGTVDYFAVQSMSAGIYDTWLNMGNLGGAAQIATMMMIFVVVLITLERVARAKQKQFHSTDRFKAIQVYPLRGTRGILAFMACLIPILLGFIIPVILLLVYSASHLDQFFTTDFLQHASHSFLLSGGAALLCLVLAVLLTYAKRLNPKRIGLTSAVRFSSLGYALPGAVLAIGVIIPLAAFDNWVDAIMRSQFNLSTGLLLSGTVFAVMFAYCVRFLAVATGAVDSSLSKVTPTMDMAARSLGMSPGKTLLKVHFPLIKGGLLTAMLVVFVDCMKELPATLILRPFNYDTLATFVYQYASDEQLEQCALAALLIVLVGIIPVILLSKSITGTRSAH</sequence>
<proteinExistence type="inferred from homology"/>
<evidence type="ECO:0000256" key="3">
    <source>
        <dbReference type="ARBA" id="ARBA00022475"/>
    </source>
</evidence>
<keyword evidence="4 7" id="KW-0812">Transmembrane</keyword>
<evidence type="ECO:0000256" key="1">
    <source>
        <dbReference type="ARBA" id="ARBA00004651"/>
    </source>
</evidence>
<comment type="similarity">
    <text evidence="7">Belongs to the binding-protein-dependent transport system permease family.</text>
</comment>
<keyword evidence="5 7" id="KW-1133">Transmembrane helix</keyword>
<feature type="domain" description="ABC transmembrane type-1" evidence="8">
    <location>
        <begin position="68"/>
        <end position="275"/>
    </location>
</feature>
<dbReference type="Pfam" id="PF00528">
    <property type="entry name" value="BPD_transp_1"/>
    <property type="match status" value="1"/>
</dbReference>
<feature type="transmembrane region" description="Helical" evidence="7">
    <location>
        <begin position="477"/>
        <end position="499"/>
    </location>
</feature>
<dbReference type="OrthoDB" id="9790211at2"/>
<gene>
    <name evidence="9" type="ORF">SAMN05421760_11017</name>
</gene>
<feature type="transmembrane region" description="Helical" evidence="7">
    <location>
        <begin position="106"/>
        <end position="124"/>
    </location>
</feature>
<keyword evidence="10" id="KW-1185">Reference proteome</keyword>
<dbReference type="RefSeq" id="WP_082400006.1">
    <property type="nucleotide sequence ID" value="NZ_FTOE01000010.1"/>
</dbReference>
<keyword evidence="3" id="KW-1003">Cell membrane</keyword>
<dbReference type="CDD" id="cd06261">
    <property type="entry name" value="TM_PBP2"/>
    <property type="match status" value="2"/>
</dbReference>
<keyword evidence="2 7" id="KW-0813">Transport</keyword>
<evidence type="ECO:0000313" key="9">
    <source>
        <dbReference type="EMBL" id="SIS99037.1"/>
    </source>
</evidence>
<dbReference type="GO" id="GO:0005886">
    <property type="term" value="C:plasma membrane"/>
    <property type="evidence" value="ECO:0007669"/>
    <property type="project" value="UniProtKB-SubCell"/>
</dbReference>
<dbReference type="Proteomes" id="UP000185999">
    <property type="component" value="Unassembled WGS sequence"/>
</dbReference>
<dbReference type="STRING" id="619304.SAMN05421760_11017"/>
<feature type="transmembrane region" description="Helical" evidence="7">
    <location>
        <begin position="26"/>
        <end position="47"/>
    </location>
</feature>
<feature type="transmembrane region" description="Helical" evidence="7">
    <location>
        <begin position="428"/>
        <end position="456"/>
    </location>
</feature>